<organism evidence="3 4">
    <name type="scientific">Clohesyomyces aquaticus</name>
    <dbReference type="NCBI Taxonomy" id="1231657"/>
    <lineage>
        <taxon>Eukaryota</taxon>
        <taxon>Fungi</taxon>
        <taxon>Dikarya</taxon>
        <taxon>Ascomycota</taxon>
        <taxon>Pezizomycotina</taxon>
        <taxon>Dothideomycetes</taxon>
        <taxon>Pleosporomycetidae</taxon>
        <taxon>Pleosporales</taxon>
        <taxon>Lindgomycetaceae</taxon>
        <taxon>Clohesyomyces</taxon>
    </lineage>
</organism>
<accession>A0A1Y1ZXZ6</accession>
<keyword evidence="2" id="KW-1133">Transmembrane helix</keyword>
<evidence type="ECO:0000256" key="1">
    <source>
        <dbReference type="SAM" id="MobiDB-lite"/>
    </source>
</evidence>
<feature type="transmembrane region" description="Helical" evidence="2">
    <location>
        <begin position="44"/>
        <end position="66"/>
    </location>
</feature>
<dbReference type="EMBL" id="MCFA01000027">
    <property type="protein sequence ID" value="ORY15112.1"/>
    <property type="molecule type" value="Genomic_DNA"/>
</dbReference>
<proteinExistence type="predicted"/>
<reference evidence="3 4" key="1">
    <citation type="submission" date="2016-07" db="EMBL/GenBank/DDBJ databases">
        <title>Pervasive Adenine N6-methylation of Active Genes in Fungi.</title>
        <authorList>
            <consortium name="DOE Joint Genome Institute"/>
            <person name="Mondo S.J."/>
            <person name="Dannebaum R.O."/>
            <person name="Kuo R.C."/>
            <person name="Labutti K."/>
            <person name="Haridas S."/>
            <person name="Kuo A."/>
            <person name="Salamov A."/>
            <person name="Ahrendt S.R."/>
            <person name="Lipzen A."/>
            <person name="Sullivan W."/>
            <person name="Andreopoulos W.B."/>
            <person name="Clum A."/>
            <person name="Lindquist E."/>
            <person name="Daum C."/>
            <person name="Ramamoorthy G.K."/>
            <person name="Gryganskyi A."/>
            <person name="Culley D."/>
            <person name="Magnuson J.K."/>
            <person name="James T.Y."/>
            <person name="O'Malley M.A."/>
            <person name="Stajich J.E."/>
            <person name="Spatafora J.W."/>
            <person name="Visel A."/>
            <person name="Grigoriev I.V."/>
        </authorList>
    </citation>
    <scope>NUCLEOTIDE SEQUENCE [LARGE SCALE GENOMIC DNA]</scope>
    <source>
        <strain evidence="3 4">CBS 115471</strain>
    </source>
</reference>
<keyword evidence="2" id="KW-0472">Membrane</keyword>
<name>A0A1Y1ZXZ6_9PLEO</name>
<feature type="transmembrane region" description="Helical" evidence="2">
    <location>
        <begin position="171"/>
        <end position="189"/>
    </location>
</feature>
<keyword evidence="4" id="KW-1185">Reference proteome</keyword>
<sequence length="349" mass="38434">MNIFPLRNLRRTGANASVPAAPASSTSSSAQRVPKASRNPKFKWLSYFSKPIIASLVYFVTLYVSASAPFRHTFLGRVSAPLGNWFLTILAKAGDISFAFAVEDTIDTLTWRRLKERTKIAGSGNFNGIRLEWFLALMSTTGVEGLFGVLKKSTRHGLLKNTAGRWSFIRLAFILVLIPGPGIILMASVPQRDVIFPVRTVDVSGGVAMYDPRLATTYRPVAGIYAWRYVQTMLQDRALSWPVDPVSEACKSNKTCKSYLLAGSSETVGPWPFSIEAKGIDSFRLRDAPVYQIELWEPVPDTLVFSESRDCSLYGGLDPKRDYSMEVCIALQSTDGVLAAGEEPSILTS</sequence>
<feature type="region of interest" description="Disordered" evidence="1">
    <location>
        <begin position="15"/>
        <end position="34"/>
    </location>
</feature>
<evidence type="ECO:0000256" key="2">
    <source>
        <dbReference type="SAM" id="Phobius"/>
    </source>
</evidence>
<protein>
    <submittedName>
        <fullName evidence="3">Uncharacterized protein</fullName>
    </submittedName>
</protein>
<feature type="compositionally biased region" description="Low complexity" evidence="1">
    <location>
        <begin position="15"/>
        <end position="30"/>
    </location>
</feature>
<feature type="transmembrane region" description="Helical" evidence="2">
    <location>
        <begin position="133"/>
        <end position="150"/>
    </location>
</feature>
<dbReference type="STRING" id="1231657.A0A1Y1ZXZ6"/>
<dbReference type="AlphaFoldDB" id="A0A1Y1ZXZ6"/>
<evidence type="ECO:0000313" key="4">
    <source>
        <dbReference type="Proteomes" id="UP000193144"/>
    </source>
</evidence>
<keyword evidence="2" id="KW-0812">Transmembrane</keyword>
<dbReference type="Proteomes" id="UP000193144">
    <property type="component" value="Unassembled WGS sequence"/>
</dbReference>
<comment type="caution">
    <text evidence="3">The sequence shown here is derived from an EMBL/GenBank/DDBJ whole genome shotgun (WGS) entry which is preliminary data.</text>
</comment>
<evidence type="ECO:0000313" key="3">
    <source>
        <dbReference type="EMBL" id="ORY15112.1"/>
    </source>
</evidence>
<gene>
    <name evidence="3" type="ORF">BCR34DRAFT_188905</name>
</gene>
<dbReference type="OrthoDB" id="5139479at2759"/>